<dbReference type="InterPro" id="IPR036291">
    <property type="entry name" value="NAD(P)-bd_dom_sf"/>
</dbReference>
<proteinExistence type="inferred from homology"/>
<accession>A0A8J6N985</accession>
<evidence type="ECO:0000313" key="3">
    <source>
        <dbReference type="EMBL" id="MBC8208381.1"/>
    </source>
</evidence>
<protein>
    <submittedName>
        <fullName evidence="3">SDR family oxidoreductase</fullName>
    </submittedName>
</protein>
<dbReference type="SUPFAM" id="SSF51735">
    <property type="entry name" value="NAD(P)-binding Rossmann-fold domains"/>
    <property type="match status" value="1"/>
</dbReference>
<dbReference type="PANTHER" id="PTHR42760:SF115">
    <property type="entry name" value="3-OXOACYL-[ACYL-CARRIER-PROTEIN] REDUCTASE FABG"/>
    <property type="match status" value="1"/>
</dbReference>
<dbReference type="AlphaFoldDB" id="A0A8J6N985"/>
<sequence>MELNGKTALIPGAARPVGRAIARALAFAGCRLILPVFDWPDSNQDLIDTFRKDKIDFWAPEVDLRNKEQVEDLASSTQERFGKLHILINNIERGGMPVVHGSYNRPYNQDQWQLEIDTTLKAKWLLFDNFSRLLAASGDGAVVNISSIAGVMGRSGPAGLVFNDAFAAANRAISSFTETWARAGAPEIRVNELQLGLIQHRHGEGTRGWEVMTPEERQSLLNHTLLGRSGSPEEAAAAVLFLLRDADFMTGTILKLDGGFTLGGDQIKPMPPGILEA</sequence>
<dbReference type="PANTHER" id="PTHR42760">
    <property type="entry name" value="SHORT-CHAIN DEHYDROGENASES/REDUCTASES FAMILY MEMBER"/>
    <property type="match status" value="1"/>
</dbReference>
<comment type="caution">
    <text evidence="3">The sequence shown here is derived from an EMBL/GenBank/DDBJ whole genome shotgun (WGS) entry which is preliminary data.</text>
</comment>
<dbReference type="InterPro" id="IPR002347">
    <property type="entry name" value="SDR_fam"/>
</dbReference>
<organism evidence="3 4">
    <name type="scientific">Candidatus Desulfatifera sulfidica</name>
    <dbReference type="NCBI Taxonomy" id="2841691"/>
    <lineage>
        <taxon>Bacteria</taxon>
        <taxon>Pseudomonadati</taxon>
        <taxon>Thermodesulfobacteriota</taxon>
        <taxon>Desulfobulbia</taxon>
        <taxon>Desulfobulbales</taxon>
        <taxon>Desulfobulbaceae</taxon>
        <taxon>Candidatus Desulfatifera</taxon>
    </lineage>
</organism>
<dbReference type="GO" id="GO:0016616">
    <property type="term" value="F:oxidoreductase activity, acting on the CH-OH group of donors, NAD or NADP as acceptor"/>
    <property type="evidence" value="ECO:0007669"/>
    <property type="project" value="TreeGrafter"/>
</dbReference>
<comment type="similarity">
    <text evidence="1">Belongs to the short-chain dehydrogenases/reductases (SDR) family.</text>
</comment>
<dbReference type="Gene3D" id="3.40.50.720">
    <property type="entry name" value="NAD(P)-binding Rossmann-like Domain"/>
    <property type="match status" value="1"/>
</dbReference>
<reference evidence="3 4" key="1">
    <citation type="submission" date="2020-08" db="EMBL/GenBank/DDBJ databases">
        <title>Bridging the membrane lipid divide: bacteria of the FCB group superphylum have the potential to synthesize archaeal ether lipids.</title>
        <authorList>
            <person name="Villanueva L."/>
            <person name="Von Meijenfeldt F.A.B."/>
            <person name="Westbye A.B."/>
            <person name="Yadav S."/>
            <person name="Hopmans E.C."/>
            <person name="Dutilh B.E."/>
            <person name="Sinninghe Damste J.S."/>
        </authorList>
    </citation>
    <scope>NUCLEOTIDE SEQUENCE [LARGE SCALE GENOMIC DNA]</scope>
    <source>
        <strain evidence="3">NIOZ-UU81</strain>
    </source>
</reference>
<name>A0A8J6N985_9BACT</name>
<evidence type="ECO:0000256" key="2">
    <source>
        <dbReference type="ARBA" id="ARBA00023002"/>
    </source>
</evidence>
<dbReference type="PRINTS" id="PR00081">
    <property type="entry name" value="GDHRDH"/>
</dbReference>
<dbReference type="Pfam" id="PF13561">
    <property type="entry name" value="adh_short_C2"/>
    <property type="match status" value="1"/>
</dbReference>
<dbReference type="EMBL" id="JACNLK010000036">
    <property type="protein sequence ID" value="MBC8208381.1"/>
    <property type="molecule type" value="Genomic_DNA"/>
</dbReference>
<dbReference type="CDD" id="cd05233">
    <property type="entry name" value="SDR_c"/>
    <property type="match status" value="1"/>
</dbReference>
<dbReference type="Proteomes" id="UP000599024">
    <property type="component" value="Unassembled WGS sequence"/>
</dbReference>
<keyword evidence="2" id="KW-0560">Oxidoreductase</keyword>
<gene>
    <name evidence="3" type="ORF">H8E79_04340</name>
</gene>
<evidence type="ECO:0000313" key="4">
    <source>
        <dbReference type="Proteomes" id="UP000599024"/>
    </source>
</evidence>
<evidence type="ECO:0000256" key="1">
    <source>
        <dbReference type="ARBA" id="ARBA00006484"/>
    </source>
</evidence>